<organism evidence="2 3">
    <name type="scientific">Cyanoderma ruficeps</name>
    <name type="common">rufous-capped babbler</name>
    <dbReference type="NCBI Taxonomy" id="181631"/>
    <lineage>
        <taxon>Eukaryota</taxon>
        <taxon>Metazoa</taxon>
        <taxon>Chordata</taxon>
        <taxon>Craniata</taxon>
        <taxon>Vertebrata</taxon>
        <taxon>Euteleostomi</taxon>
        <taxon>Archelosauria</taxon>
        <taxon>Archosauria</taxon>
        <taxon>Dinosauria</taxon>
        <taxon>Saurischia</taxon>
        <taxon>Theropoda</taxon>
        <taxon>Coelurosauria</taxon>
        <taxon>Aves</taxon>
        <taxon>Neognathae</taxon>
        <taxon>Neoaves</taxon>
        <taxon>Telluraves</taxon>
        <taxon>Australaves</taxon>
        <taxon>Passeriformes</taxon>
        <taxon>Sylvioidea</taxon>
        <taxon>Timaliidae</taxon>
        <taxon>Cyanoderma</taxon>
    </lineage>
</organism>
<dbReference type="AlphaFoldDB" id="A0A8C3QU08"/>
<feature type="domain" description="Keratin type II head" evidence="1">
    <location>
        <begin position="36"/>
        <end position="95"/>
    </location>
</feature>
<name>A0A8C3QU08_9PASS</name>
<dbReference type="Pfam" id="PF16208">
    <property type="entry name" value="Keratin_2_head"/>
    <property type="match status" value="1"/>
</dbReference>
<keyword evidence="3" id="KW-1185">Reference proteome</keyword>
<protein>
    <recommendedName>
        <fullName evidence="1">Keratin type II head domain-containing protein</fullName>
    </recommendedName>
</protein>
<evidence type="ECO:0000313" key="3">
    <source>
        <dbReference type="Proteomes" id="UP000694396"/>
    </source>
</evidence>
<reference evidence="2" key="2">
    <citation type="submission" date="2025-09" db="UniProtKB">
        <authorList>
            <consortium name="Ensembl"/>
        </authorList>
    </citation>
    <scope>IDENTIFICATION</scope>
</reference>
<reference evidence="2" key="1">
    <citation type="submission" date="2025-08" db="UniProtKB">
        <authorList>
            <consortium name="Ensembl"/>
        </authorList>
    </citation>
    <scope>IDENTIFICATION</scope>
</reference>
<accession>A0A8C3QU08</accession>
<dbReference type="InterPro" id="IPR032444">
    <property type="entry name" value="Keratin_2_head"/>
</dbReference>
<dbReference type="Proteomes" id="UP000694396">
    <property type="component" value="Unplaced"/>
</dbReference>
<dbReference type="Ensembl" id="ENSCRFT00000011133.1">
    <property type="protein sequence ID" value="ENSCRFP00000010754.1"/>
    <property type="gene ID" value="ENSCRFG00000008396.1"/>
</dbReference>
<sequence length="141" mass="14219">MASDTSRSLSGRAGTFSAAAMNRTLSMRAGGGGRSYSAASAIIPSSSRAGFSSVSVARSGGGGGGGGFAFGSRSLYNLGGSKRISIGVGSISFGSRSSGSAQLSLWAITPDALVFVVYCLQDKILFVLTQLTQPLQSFLGF</sequence>
<evidence type="ECO:0000259" key="1">
    <source>
        <dbReference type="Pfam" id="PF16208"/>
    </source>
</evidence>
<evidence type="ECO:0000313" key="2">
    <source>
        <dbReference type="Ensembl" id="ENSCRFP00000010754.1"/>
    </source>
</evidence>
<proteinExistence type="predicted"/>